<keyword evidence="1" id="KW-0472">Membrane</keyword>
<comment type="caution">
    <text evidence="2">The sequence shown here is derived from an EMBL/GenBank/DDBJ whole genome shotgun (WGS) entry which is preliminary data.</text>
</comment>
<dbReference type="Proteomes" id="UP000249557">
    <property type="component" value="Unassembled WGS sequence"/>
</dbReference>
<name>A0A2W5BXK2_9BACT</name>
<proteinExistence type="predicted"/>
<organism evidence="2 3">
    <name type="scientific">Micavibrio aeruginosavorus</name>
    <dbReference type="NCBI Taxonomy" id="349221"/>
    <lineage>
        <taxon>Bacteria</taxon>
        <taxon>Pseudomonadati</taxon>
        <taxon>Bdellovibrionota</taxon>
        <taxon>Bdellovibrionia</taxon>
        <taxon>Bdellovibrionales</taxon>
        <taxon>Pseudobdellovibrionaceae</taxon>
        <taxon>Micavibrio</taxon>
    </lineage>
</organism>
<sequence>MSFIANDRFITGGLRVLGIALSFLSILFLGMWVYSVFIDDVNDVSVNNIADNLIAFVGAGAIGFFLLALARLIEIGAKIADKK</sequence>
<dbReference type="EMBL" id="QFNK01000042">
    <property type="protein sequence ID" value="PZO87771.1"/>
    <property type="molecule type" value="Genomic_DNA"/>
</dbReference>
<accession>A0A2W5BXK2</accession>
<protein>
    <submittedName>
        <fullName evidence="2">Uncharacterized protein</fullName>
    </submittedName>
</protein>
<keyword evidence="1" id="KW-1133">Transmembrane helix</keyword>
<evidence type="ECO:0000256" key="1">
    <source>
        <dbReference type="SAM" id="Phobius"/>
    </source>
</evidence>
<evidence type="ECO:0000313" key="3">
    <source>
        <dbReference type="Proteomes" id="UP000249557"/>
    </source>
</evidence>
<reference evidence="2 3" key="1">
    <citation type="submission" date="2017-08" db="EMBL/GenBank/DDBJ databases">
        <title>Infants hospitalized years apart are colonized by the same room-sourced microbial strains.</title>
        <authorList>
            <person name="Brooks B."/>
            <person name="Olm M.R."/>
            <person name="Firek B.A."/>
            <person name="Baker R."/>
            <person name="Thomas B.C."/>
            <person name="Morowitz M.J."/>
            <person name="Banfield J.F."/>
        </authorList>
    </citation>
    <scope>NUCLEOTIDE SEQUENCE [LARGE SCALE GENOMIC DNA]</scope>
    <source>
        <strain evidence="2">S2_018_000_R2_104</strain>
    </source>
</reference>
<feature type="transmembrane region" description="Helical" evidence="1">
    <location>
        <begin position="53"/>
        <end position="73"/>
    </location>
</feature>
<gene>
    <name evidence="2" type="ORF">DI626_03295</name>
</gene>
<keyword evidence="1" id="KW-0812">Transmembrane</keyword>
<feature type="transmembrane region" description="Helical" evidence="1">
    <location>
        <begin position="12"/>
        <end position="33"/>
    </location>
</feature>
<evidence type="ECO:0000313" key="2">
    <source>
        <dbReference type="EMBL" id="PZO87771.1"/>
    </source>
</evidence>
<dbReference type="AlphaFoldDB" id="A0A2W5BXK2"/>